<name>A0A6J7WVC7_9CAUD</name>
<dbReference type="EMBL" id="LR798296">
    <property type="protein sequence ID" value="CAB5222069.1"/>
    <property type="molecule type" value="Genomic_DNA"/>
</dbReference>
<evidence type="ECO:0000313" key="1">
    <source>
        <dbReference type="EMBL" id="CAB4130524.1"/>
    </source>
</evidence>
<gene>
    <name evidence="1" type="ORF">UFOVP128_6</name>
    <name evidence="2" type="ORF">UFOVP243_38</name>
</gene>
<proteinExistence type="predicted"/>
<reference evidence="2" key="1">
    <citation type="submission" date="2020-05" db="EMBL/GenBank/DDBJ databases">
        <authorList>
            <person name="Chiriac C."/>
            <person name="Salcher M."/>
            <person name="Ghai R."/>
            <person name="Kavagutti S V."/>
        </authorList>
    </citation>
    <scope>NUCLEOTIDE SEQUENCE</scope>
</reference>
<sequence length="70" mass="8074">MTKSEFVDWKGHLVTQEIFRQLQRRIVDLQDMLGESAGVDPRQDAVYVGAIKAYKDLITIEFDADEEESQ</sequence>
<accession>A0A6J7WVC7</accession>
<protein>
    <submittedName>
        <fullName evidence="2">Uncharacterized protein</fullName>
    </submittedName>
</protein>
<dbReference type="EMBL" id="LR796239">
    <property type="protein sequence ID" value="CAB4130524.1"/>
    <property type="molecule type" value="Genomic_DNA"/>
</dbReference>
<organism evidence="2">
    <name type="scientific">uncultured Caudovirales phage</name>
    <dbReference type="NCBI Taxonomy" id="2100421"/>
    <lineage>
        <taxon>Viruses</taxon>
        <taxon>Duplodnaviria</taxon>
        <taxon>Heunggongvirae</taxon>
        <taxon>Uroviricota</taxon>
        <taxon>Caudoviricetes</taxon>
        <taxon>Peduoviridae</taxon>
        <taxon>Maltschvirus</taxon>
        <taxon>Maltschvirus maltsch</taxon>
    </lineage>
</organism>
<evidence type="ECO:0000313" key="2">
    <source>
        <dbReference type="EMBL" id="CAB5222069.1"/>
    </source>
</evidence>